<protein>
    <recommendedName>
        <fullName evidence="4">Pentapeptide repeat-containing protein</fullName>
    </recommendedName>
</protein>
<sequence>MEERNILSMFDLHKKWVETIGKEGEMLKLDEVDLRSFDLSDILLEQAYLIECTFDDLKLENIDFYTSLLGSSTFKNAYLDKCDFYKSDLRYTNFSNSVIKNSRFSKGDCWEAIFRDAYLVDCNLINVSFYLTDFSWARLENVDISVSTFKETLLNGVTLKNIKGIEEAFIESINIGTSEKPILLESEKAREWMLEKCEVNG</sequence>
<keyword evidence="1" id="KW-0677">Repeat</keyword>
<dbReference type="STRING" id="1401.BK123_22270"/>
<evidence type="ECO:0008006" key="4">
    <source>
        <dbReference type="Google" id="ProtNLM"/>
    </source>
</evidence>
<comment type="caution">
    <text evidence="2">The sequence shown here is derived from an EMBL/GenBank/DDBJ whole genome shotgun (WGS) entry which is preliminary data.</text>
</comment>
<reference evidence="2 3" key="1">
    <citation type="submission" date="2016-11" db="EMBL/GenBank/DDBJ databases">
        <title>Paenibacillus species isolates.</title>
        <authorList>
            <person name="Beno S.M."/>
        </authorList>
    </citation>
    <scope>NUCLEOTIDE SEQUENCE [LARGE SCALE GENOMIC DNA]</scope>
    <source>
        <strain evidence="2 3">FSL F4-0100</strain>
    </source>
</reference>
<dbReference type="Gene3D" id="2.160.20.80">
    <property type="entry name" value="E3 ubiquitin-protein ligase SopA"/>
    <property type="match status" value="1"/>
</dbReference>
<evidence type="ECO:0000313" key="2">
    <source>
        <dbReference type="EMBL" id="OME90034.1"/>
    </source>
</evidence>
<dbReference type="EMBL" id="MRTF01000008">
    <property type="protein sequence ID" value="OME90034.1"/>
    <property type="molecule type" value="Genomic_DNA"/>
</dbReference>
<evidence type="ECO:0000313" key="3">
    <source>
        <dbReference type="Proteomes" id="UP000187074"/>
    </source>
</evidence>
<dbReference type="PANTHER" id="PTHR47485">
    <property type="entry name" value="THYLAKOID LUMENAL 17.4 KDA PROTEIN, CHLOROPLASTIC"/>
    <property type="match status" value="1"/>
</dbReference>
<accession>A0A1R1AWK4</accession>
<dbReference type="Pfam" id="PF00805">
    <property type="entry name" value="Pentapeptide"/>
    <property type="match status" value="3"/>
</dbReference>
<gene>
    <name evidence="2" type="ORF">BK123_22270</name>
</gene>
<evidence type="ECO:0000256" key="1">
    <source>
        <dbReference type="ARBA" id="ARBA00022737"/>
    </source>
</evidence>
<name>A0A1R1AWK4_PAELA</name>
<dbReference type="PANTHER" id="PTHR47485:SF1">
    <property type="entry name" value="THYLAKOID LUMENAL 17.4 KDA PROTEIN, CHLOROPLASTIC"/>
    <property type="match status" value="1"/>
</dbReference>
<dbReference type="InterPro" id="IPR001646">
    <property type="entry name" value="5peptide_repeat"/>
</dbReference>
<dbReference type="RefSeq" id="WP_076324569.1">
    <property type="nucleotide sequence ID" value="NZ_MRTF01000008.1"/>
</dbReference>
<proteinExistence type="predicted"/>
<dbReference type="OrthoDB" id="2844859at2"/>
<organism evidence="2 3">
    <name type="scientific">Paenibacillus lautus</name>
    <name type="common">Bacillus lautus</name>
    <dbReference type="NCBI Taxonomy" id="1401"/>
    <lineage>
        <taxon>Bacteria</taxon>
        <taxon>Bacillati</taxon>
        <taxon>Bacillota</taxon>
        <taxon>Bacilli</taxon>
        <taxon>Bacillales</taxon>
        <taxon>Paenibacillaceae</taxon>
        <taxon>Paenibacillus</taxon>
    </lineage>
</organism>
<dbReference type="AlphaFoldDB" id="A0A1R1AWK4"/>
<dbReference type="Proteomes" id="UP000187074">
    <property type="component" value="Unassembled WGS sequence"/>
</dbReference>
<dbReference type="SUPFAM" id="SSF141571">
    <property type="entry name" value="Pentapeptide repeat-like"/>
    <property type="match status" value="1"/>
</dbReference>